<keyword evidence="1" id="KW-0472">Membrane</keyword>
<dbReference type="OrthoDB" id="2973409at2"/>
<proteinExistence type="predicted"/>
<dbReference type="AlphaFoldDB" id="A0A1G9Y9C8"/>
<evidence type="ECO:0000313" key="2">
    <source>
        <dbReference type="EMBL" id="SDN05739.1"/>
    </source>
</evidence>
<gene>
    <name evidence="2" type="ORF">SAMN05216191_12559</name>
</gene>
<feature type="transmembrane region" description="Helical" evidence="1">
    <location>
        <begin position="12"/>
        <end position="34"/>
    </location>
</feature>
<dbReference type="EMBL" id="FNGM01000025">
    <property type="protein sequence ID" value="SDN05739.1"/>
    <property type="molecule type" value="Genomic_DNA"/>
</dbReference>
<organism evidence="2 3">
    <name type="scientific">Paenibacillus jilunlii</name>
    <dbReference type="NCBI Taxonomy" id="682956"/>
    <lineage>
        <taxon>Bacteria</taxon>
        <taxon>Bacillati</taxon>
        <taxon>Bacillota</taxon>
        <taxon>Bacilli</taxon>
        <taxon>Bacillales</taxon>
        <taxon>Paenibacillaceae</taxon>
        <taxon>Paenibacillus</taxon>
    </lineage>
</organism>
<dbReference type="Proteomes" id="UP000182783">
    <property type="component" value="Unassembled WGS sequence"/>
</dbReference>
<name>A0A1G9Y9C8_9BACL</name>
<protein>
    <submittedName>
        <fullName evidence="2">Uncharacterized protein</fullName>
    </submittedName>
</protein>
<sequence>MPETNRIMSKRWFRIYVIVTTSVIAILLVLIFAWEPAGKHKETAGAAGNVAEEKISADTGLTEVAGEALEMENGSGPVPHDGVLFIRETRQRGGGGFTNTFKTVPDYGKELVINITNNGSQGTVIANVTRGSYKYGFVDVKPGKSLTRTFRMSDGSGVTGHWKVYVTTEDGHKIDISVEAGQH</sequence>
<dbReference type="RefSeq" id="WP_062521509.1">
    <property type="nucleotide sequence ID" value="NZ_CP048429.1"/>
</dbReference>
<keyword evidence="1" id="KW-1133">Transmembrane helix</keyword>
<keyword evidence="1" id="KW-0812">Transmembrane</keyword>
<evidence type="ECO:0000313" key="3">
    <source>
        <dbReference type="Proteomes" id="UP000182783"/>
    </source>
</evidence>
<accession>A0A1G9Y9C8</accession>
<evidence type="ECO:0000256" key="1">
    <source>
        <dbReference type="SAM" id="Phobius"/>
    </source>
</evidence>
<reference evidence="2 3" key="1">
    <citation type="submission" date="2016-10" db="EMBL/GenBank/DDBJ databases">
        <authorList>
            <person name="de Groot N.N."/>
        </authorList>
    </citation>
    <scope>NUCLEOTIDE SEQUENCE [LARGE SCALE GENOMIC DNA]</scope>
    <source>
        <strain evidence="2 3">CGMCC 1.10239</strain>
    </source>
</reference>